<organism evidence="2 3">
    <name type="scientific">Rubroshorea leprosula</name>
    <dbReference type="NCBI Taxonomy" id="152421"/>
    <lineage>
        <taxon>Eukaryota</taxon>
        <taxon>Viridiplantae</taxon>
        <taxon>Streptophyta</taxon>
        <taxon>Embryophyta</taxon>
        <taxon>Tracheophyta</taxon>
        <taxon>Spermatophyta</taxon>
        <taxon>Magnoliopsida</taxon>
        <taxon>eudicotyledons</taxon>
        <taxon>Gunneridae</taxon>
        <taxon>Pentapetalae</taxon>
        <taxon>rosids</taxon>
        <taxon>malvids</taxon>
        <taxon>Malvales</taxon>
        <taxon>Dipterocarpaceae</taxon>
        <taxon>Rubroshorea</taxon>
    </lineage>
</organism>
<dbReference type="EMBL" id="BPVZ01000024">
    <property type="protein sequence ID" value="GKV06073.1"/>
    <property type="molecule type" value="Genomic_DNA"/>
</dbReference>
<keyword evidence="3" id="KW-1185">Reference proteome</keyword>
<dbReference type="Proteomes" id="UP001054252">
    <property type="component" value="Unassembled WGS sequence"/>
</dbReference>
<feature type="compositionally biased region" description="Low complexity" evidence="1">
    <location>
        <begin position="63"/>
        <end position="75"/>
    </location>
</feature>
<reference evidence="2 3" key="1">
    <citation type="journal article" date="2021" name="Commun. Biol.">
        <title>The genome of Shorea leprosula (Dipterocarpaceae) highlights the ecological relevance of drought in aseasonal tropical rainforests.</title>
        <authorList>
            <person name="Ng K.K.S."/>
            <person name="Kobayashi M.J."/>
            <person name="Fawcett J.A."/>
            <person name="Hatakeyama M."/>
            <person name="Paape T."/>
            <person name="Ng C.H."/>
            <person name="Ang C.C."/>
            <person name="Tnah L.H."/>
            <person name="Lee C.T."/>
            <person name="Nishiyama T."/>
            <person name="Sese J."/>
            <person name="O'Brien M.J."/>
            <person name="Copetti D."/>
            <person name="Mohd Noor M.I."/>
            <person name="Ong R.C."/>
            <person name="Putra M."/>
            <person name="Sireger I.Z."/>
            <person name="Indrioko S."/>
            <person name="Kosugi Y."/>
            <person name="Izuno A."/>
            <person name="Isagi Y."/>
            <person name="Lee S.L."/>
            <person name="Shimizu K.K."/>
        </authorList>
    </citation>
    <scope>NUCLEOTIDE SEQUENCE [LARGE SCALE GENOMIC DNA]</scope>
    <source>
        <strain evidence="2">214</strain>
    </source>
</reference>
<sequence length="82" mass="8993">MVKTTGNLPEPATSYQGTIATPNLWQVACTYRLGLQPRFSAIGSAVVTHEDQGQYCQFKRDPSSQPSPSSKPTEPNTHLIFL</sequence>
<feature type="region of interest" description="Disordered" evidence="1">
    <location>
        <begin position="57"/>
        <end position="82"/>
    </location>
</feature>
<proteinExistence type="predicted"/>
<comment type="caution">
    <text evidence="2">The sequence shown here is derived from an EMBL/GenBank/DDBJ whole genome shotgun (WGS) entry which is preliminary data.</text>
</comment>
<evidence type="ECO:0000256" key="1">
    <source>
        <dbReference type="SAM" id="MobiDB-lite"/>
    </source>
</evidence>
<name>A0AAV5J6Q1_9ROSI</name>
<gene>
    <name evidence="2" type="ORF">SLEP1_g18004</name>
</gene>
<protein>
    <submittedName>
        <fullName evidence="2">Uncharacterized protein</fullName>
    </submittedName>
</protein>
<evidence type="ECO:0000313" key="3">
    <source>
        <dbReference type="Proteomes" id="UP001054252"/>
    </source>
</evidence>
<evidence type="ECO:0000313" key="2">
    <source>
        <dbReference type="EMBL" id="GKV06073.1"/>
    </source>
</evidence>
<dbReference type="AlphaFoldDB" id="A0AAV5J6Q1"/>
<accession>A0AAV5J6Q1</accession>